<dbReference type="SUPFAM" id="SSF50249">
    <property type="entry name" value="Nucleic acid-binding proteins"/>
    <property type="match status" value="1"/>
</dbReference>
<dbReference type="InterPro" id="IPR004087">
    <property type="entry name" value="KH_dom"/>
</dbReference>
<dbReference type="InterPro" id="IPR036456">
    <property type="entry name" value="PNPase_PH_RNA-bd_sf"/>
</dbReference>
<gene>
    <name evidence="8" type="primary">pnp</name>
    <name evidence="10" type="ORF">A3F03_03295</name>
</gene>
<feature type="domain" description="S1 motif" evidence="9">
    <location>
        <begin position="628"/>
        <end position="696"/>
    </location>
</feature>
<dbReference type="Gene3D" id="3.30.1370.10">
    <property type="entry name" value="K Homology domain, type 1"/>
    <property type="match status" value="1"/>
</dbReference>
<name>A0A1F7I593_9BACT</name>
<evidence type="ECO:0000256" key="6">
    <source>
        <dbReference type="ARBA" id="ARBA00022842"/>
    </source>
</evidence>
<dbReference type="Pfam" id="PF00013">
    <property type="entry name" value="KH_1"/>
    <property type="match status" value="1"/>
</dbReference>
<dbReference type="SUPFAM" id="SSF46915">
    <property type="entry name" value="Polynucleotide phosphorylase/guanosine pentaphosphate synthase (PNPase/GPSI), domain 3"/>
    <property type="match status" value="1"/>
</dbReference>
<dbReference type="Pfam" id="PF03726">
    <property type="entry name" value="PNPase"/>
    <property type="match status" value="1"/>
</dbReference>
<comment type="caution">
    <text evidence="10">The sequence shown here is derived from an EMBL/GenBank/DDBJ whole genome shotgun (WGS) entry which is preliminary data.</text>
</comment>
<evidence type="ECO:0000313" key="10">
    <source>
        <dbReference type="EMBL" id="OGK38548.1"/>
    </source>
</evidence>
<evidence type="ECO:0000259" key="9">
    <source>
        <dbReference type="PROSITE" id="PS50126"/>
    </source>
</evidence>
<dbReference type="GO" id="GO:0003723">
    <property type="term" value="F:RNA binding"/>
    <property type="evidence" value="ECO:0007669"/>
    <property type="project" value="UniProtKB-UniRule"/>
</dbReference>
<dbReference type="Gene3D" id="2.40.50.140">
    <property type="entry name" value="Nucleic acid-binding proteins"/>
    <property type="match status" value="1"/>
</dbReference>
<evidence type="ECO:0000256" key="5">
    <source>
        <dbReference type="ARBA" id="ARBA00022723"/>
    </source>
</evidence>
<dbReference type="SUPFAM" id="SSF55666">
    <property type="entry name" value="Ribonuclease PH domain 2-like"/>
    <property type="match status" value="2"/>
</dbReference>
<dbReference type="HAMAP" id="MF_01595">
    <property type="entry name" value="PNPase"/>
    <property type="match status" value="1"/>
</dbReference>
<accession>A0A1F7I593</accession>
<dbReference type="SMART" id="SM00322">
    <property type="entry name" value="KH"/>
    <property type="match status" value="1"/>
</dbReference>
<evidence type="ECO:0000256" key="1">
    <source>
        <dbReference type="ARBA" id="ARBA00007404"/>
    </source>
</evidence>
<dbReference type="GO" id="GO:0006402">
    <property type="term" value="P:mRNA catabolic process"/>
    <property type="evidence" value="ECO:0007669"/>
    <property type="project" value="UniProtKB-UniRule"/>
</dbReference>
<dbReference type="InterPro" id="IPR015847">
    <property type="entry name" value="ExoRNase_PH_dom2"/>
</dbReference>
<keyword evidence="5 8" id="KW-0479">Metal-binding</keyword>
<dbReference type="SUPFAM" id="SSF54211">
    <property type="entry name" value="Ribosomal protein S5 domain 2-like"/>
    <property type="match status" value="2"/>
</dbReference>
<dbReference type="GO" id="GO:0006396">
    <property type="term" value="P:RNA processing"/>
    <property type="evidence" value="ECO:0007669"/>
    <property type="project" value="InterPro"/>
</dbReference>
<reference evidence="10 11" key="1">
    <citation type="journal article" date="2016" name="Nat. Commun.">
        <title>Thousands of microbial genomes shed light on interconnected biogeochemical processes in an aquifer system.</title>
        <authorList>
            <person name="Anantharaman K."/>
            <person name="Brown C.T."/>
            <person name="Hug L.A."/>
            <person name="Sharon I."/>
            <person name="Castelle C.J."/>
            <person name="Probst A.J."/>
            <person name="Thomas B.C."/>
            <person name="Singh A."/>
            <person name="Wilkins M.J."/>
            <person name="Karaoz U."/>
            <person name="Brodie E.L."/>
            <person name="Williams K.H."/>
            <person name="Hubbard S.S."/>
            <person name="Banfield J.F."/>
        </authorList>
    </citation>
    <scope>NUCLEOTIDE SEQUENCE [LARGE SCALE GENOMIC DNA]</scope>
</reference>
<evidence type="ECO:0000256" key="2">
    <source>
        <dbReference type="ARBA" id="ARBA00022490"/>
    </source>
</evidence>
<dbReference type="SMART" id="SM00316">
    <property type="entry name" value="S1"/>
    <property type="match status" value="1"/>
</dbReference>
<dbReference type="PROSITE" id="PS50084">
    <property type="entry name" value="KH_TYPE_1"/>
    <property type="match status" value="1"/>
</dbReference>
<dbReference type="Pfam" id="PF00575">
    <property type="entry name" value="S1"/>
    <property type="match status" value="1"/>
</dbReference>
<dbReference type="InterPro" id="IPR012162">
    <property type="entry name" value="PNPase"/>
</dbReference>
<dbReference type="FunFam" id="3.30.230.70:FF:000002">
    <property type="entry name" value="Polyribonucleotide nucleotidyltransferase"/>
    <property type="match status" value="1"/>
</dbReference>
<dbReference type="FunFam" id="3.30.1370.10:FF:000001">
    <property type="entry name" value="Polyribonucleotide nucleotidyltransferase"/>
    <property type="match status" value="1"/>
</dbReference>
<dbReference type="NCBIfam" id="TIGR03591">
    <property type="entry name" value="polynuc_phos"/>
    <property type="match status" value="1"/>
</dbReference>
<dbReference type="Proteomes" id="UP000176803">
    <property type="component" value="Unassembled WGS sequence"/>
</dbReference>
<dbReference type="Gene3D" id="3.30.230.70">
    <property type="entry name" value="GHMP Kinase, N-terminal domain"/>
    <property type="match status" value="2"/>
</dbReference>
<dbReference type="NCBIfam" id="NF008805">
    <property type="entry name" value="PRK11824.1"/>
    <property type="match status" value="1"/>
</dbReference>
<keyword evidence="4 8" id="KW-0548">Nucleotidyltransferase</keyword>
<evidence type="ECO:0000256" key="8">
    <source>
        <dbReference type="HAMAP-Rule" id="MF_01595"/>
    </source>
</evidence>
<protein>
    <recommendedName>
        <fullName evidence="8">Polyribonucleotide nucleotidyltransferase</fullName>
        <ecNumber evidence="8">2.7.7.8</ecNumber>
    </recommendedName>
    <alternativeName>
        <fullName evidence="8">Polynucleotide phosphorylase</fullName>
        <shortName evidence="8">PNPase</shortName>
    </alternativeName>
</protein>
<comment type="cofactor">
    <cofactor evidence="8">
        <name>Mg(2+)</name>
        <dbReference type="ChEBI" id="CHEBI:18420"/>
    </cofactor>
</comment>
<dbReference type="GO" id="GO:0005829">
    <property type="term" value="C:cytosol"/>
    <property type="evidence" value="ECO:0007669"/>
    <property type="project" value="UniProtKB-ARBA"/>
</dbReference>
<dbReference type="PANTHER" id="PTHR11252:SF0">
    <property type="entry name" value="POLYRIBONUCLEOTIDE NUCLEOTIDYLTRANSFERASE 1, MITOCHONDRIAL"/>
    <property type="match status" value="1"/>
</dbReference>
<organism evidence="10 11">
    <name type="scientific">Candidatus Roizmanbacteria bacterium RIFCSPHIGHO2_12_FULL_41_11</name>
    <dbReference type="NCBI Taxonomy" id="1802052"/>
    <lineage>
        <taxon>Bacteria</taxon>
        <taxon>Candidatus Roizmaniibacteriota</taxon>
    </lineage>
</organism>
<keyword evidence="7 8" id="KW-0694">RNA-binding</keyword>
<dbReference type="GO" id="GO:0000175">
    <property type="term" value="F:3'-5'-RNA exonuclease activity"/>
    <property type="evidence" value="ECO:0007669"/>
    <property type="project" value="TreeGrafter"/>
</dbReference>
<feature type="binding site" evidence="8">
    <location>
        <position position="492"/>
    </location>
    <ligand>
        <name>Mg(2+)</name>
        <dbReference type="ChEBI" id="CHEBI:18420"/>
    </ligand>
</feature>
<dbReference type="InterPro" id="IPR036345">
    <property type="entry name" value="ExoRNase_PH_dom2_sf"/>
</dbReference>
<dbReference type="InterPro" id="IPR001247">
    <property type="entry name" value="ExoRNase_PH_dom1"/>
</dbReference>
<dbReference type="Pfam" id="PF01138">
    <property type="entry name" value="RNase_PH"/>
    <property type="match status" value="2"/>
</dbReference>
<dbReference type="PANTHER" id="PTHR11252">
    <property type="entry name" value="POLYRIBONUCLEOTIDE NUCLEOTIDYLTRANSFERASE"/>
    <property type="match status" value="1"/>
</dbReference>
<dbReference type="CDD" id="cd02393">
    <property type="entry name" value="KH-I_PNPase"/>
    <property type="match status" value="1"/>
</dbReference>
<comment type="subcellular location">
    <subcellularLocation>
        <location evidence="8">Cytoplasm</location>
    </subcellularLocation>
</comment>
<dbReference type="GO" id="GO:0004654">
    <property type="term" value="F:polyribonucleotide nucleotidyltransferase activity"/>
    <property type="evidence" value="ECO:0007669"/>
    <property type="project" value="UniProtKB-UniRule"/>
</dbReference>
<keyword evidence="6 8" id="KW-0460">Magnesium</keyword>
<dbReference type="InterPro" id="IPR012340">
    <property type="entry name" value="NA-bd_OB-fold"/>
</dbReference>
<dbReference type="CDD" id="cd11364">
    <property type="entry name" value="RNase_PH_PNPase_2"/>
    <property type="match status" value="1"/>
</dbReference>
<dbReference type="AlphaFoldDB" id="A0A1F7I593"/>
<evidence type="ECO:0000313" key="11">
    <source>
        <dbReference type="Proteomes" id="UP000176803"/>
    </source>
</evidence>
<keyword evidence="3 8" id="KW-0808">Transferase</keyword>
<dbReference type="InterPro" id="IPR027408">
    <property type="entry name" value="PNPase/RNase_PH_dom_sf"/>
</dbReference>
<dbReference type="InterPro" id="IPR020568">
    <property type="entry name" value="Ribosomal_Su5_D2-typ_SF"/>
</dbReference>
<keyword evidence="2 8" id="KW-0963">Cytoplasm</keyword>
<dbReference type="PIRSF" id="PIRSF005499">
    <property type="entry name" value="PNPase"/>
    <property type="match status" value="1"/>
</dbReference>
<dbReference type="EC" id="2.7.7.8" evidence="8"/>
<proteinExistence type="inferred from homology"/>
<dbReference type="GO" id="GO:0000287">
    <property type="term" value="F:magnesium ion binding"/>
    <property type="evidence" value="ECO:0007669"/>
    <property type="project" value="UniProtKB-UniRule"/>
</dbReference>
<dbReference type="SUPFAM" id="SSF54791">
    <property type="entry name" value="Eukaryotic type KH-domain (KH-domain type I)"/>
    <property type="match status" value="1"/>
</dbReference>
<dbReference type="InterPro" id="IPR015848">
    <property type="entry name" value="PNPase_PH_RNA-bd_bac/org-type"/>
</dbReference>
<comment type="catalytic activity">
    <reaction evidence="8">
        <text>RNA(n+1) + phosphate = RNA(n) + a ribonucleoside 5'-diphosphate</text>
        <dbReference type="Rhea" id="RHEA:22096"/>
        <dbReference type="Rhea" id="RHEA-COMP:14527"/>
        <dbReference type="Rhea" id="RHEA-COMP:17342"/>
        <dbReference type="ChEBI" id="CHEBI:43474"/>
        <dbReference type="ChEBI" id="CHEBI:57930"/>
        <dbReference type="ChEBI" id="CHEBI:140395"/>
        <dbReference type="EC" id="2.7.7.8"/>
    </reaction>
</comment>
<comment type="similarity">
    <text evidence="1 8">Belongs to the polyribonucleotide nucleotidyltransferase family.</text>
</comment>
<feature type="binding site" evidence="8">
    <location>
        <position position="498"/>
    </location>
    <ligand>
        <name>Mg(2+)</name>
        <dbReference type="ChEBI" id="CHEBI:18420"/>
    </ligand>
</feature>
<dbReference type="PROSITE" id="PS50126">
    <property type="entry name" value="S1"/>
    <property type="match status" value="1"/>
</dbReference>
<dbReference type="InterPro" id="IPR004088">
    <property type="entry name" value="KH_dom_type_1"/>
</dbReference>
<sequence length="705" mass="77785">MKVIEESVDIDGQKITLQFGKMAQSATSSVFARMGDTCVLVTVVAGRQREDIDYFPLSIEYAEKLYAGGIIKGSRWVKREGRPSDEAVLKGRIIDRSIRPLFPKNYKRDVQIIITLLSVDAVNPPEILAAVAVSAALHVSPIPWQGPISIVRIGYVKGEEGRGSYIINPTEEEEKYSVLDLVVSSTKDKVNMIETKAEEVSEEMVIAGIKLARETNLKIIEFIENLRKKIGQPKEEVSDVLYDEKLLQILKKDYSNNLQSIIDEKAAKEFGDTNTLTELVETVYEAYKNDEEYDRKTITKAINYLIFQMIRQKVFETKKRIDGRKPDEIRSISVDIAVLPRTHGTGLFQRGDTQVLSIATLGAPSLEQLIEGPEGQEAKSYMHHYYMPPYSVGETGRIGSPSRREIGHGALAEKAIEPVLPSSKEFPYTIRIVSEVLSSNGSTSMASTCGSTLALMDAGVPIKAAVAGIAMGLYSKSEKDYIILSDIMGIEDFSGDMDFKVTGSANGITAIQLDVKIAGLTDEMIVKVLAQAKDGRMYILGKMTAVISKSRKELSQFAPKVILLTPPPDKIGEIIGPGGKNIRALIAKTQTEINVSDDGKVTISGIDKAKVEEAAKLIENITREVQVGETFKGPVKRILPFGAFVEILPGKEGMVHVSKMGRGYVRNPGDVVKLGQEVEVRVYQLDNQGRINLEMINQRTEHQEK</sequence>
<dbReference type="FunFam" id="3.30.230.70:FF:000001">
    <property type="entry name" value="Polyribonucleotide nucleotidyltransferase"/>
    <property type="match status" value="1"/>
</dbReference>
<dbReference type="InterPro" id="IPR036612">
    <property type="entry name" value="KH_dom_type_1_sf"/>
</dbReference>
<dbReference type="InterPro" id="IPR003029">
    <property type="entry name" value="S1_domain"/>
</dbReference>
<evidence type="ECO:0000256" key="4">
    <source>
        <dbReference type="ARBA" id="ARBA00022695"/>
    </source>
</evidence>
<evidence type="ECO:0000256" key="3">
    <source>
        <dbReference type="ARBA" id="ARBA00022679"/>
    </source>
</evidence>
<dbReference type="EMBL" id="MGAC01000008">
    <property type="protein sequence ID" value="OGK38548.1"/>
    <property type="molecule type" value="Genomic_DNA"/>
</dbReference>
<comment type="function">
    <text evidence="8">Involved in mRNA degradation. Catalyzes the phosphorolysis of single-stranded polyribonucleotides processively in the 3'- to 5'-direction.</text>
</comment>
<dbReference type="Pfam" id="PF03725">
    <property type="entry name" value="RNase_PH_C"/>
    <property type="match status" value="1"/>
</dbReference>
<evidence type="ECO:0000256" key="7">
    <source>
        <dbReference type="ARBA" id="ARBA00022884"/>
    </source>
</evidence>